<accession>B8FBW0</accession>
<dbReference type="eggNOG" id="COG0457">
    <property type="taxonomic scope" value="Bacteria"/>
</dbReference>
<evidence type="ECO:0000313" key="3">
    <source>
        <dbReference type="Proteomes" id="UP000000739"/>
    </source>
</evidence>
<reference evidence="2 3" key="1">
    <citation type="journal article" date="2012" name="Environ. Microbiol.">
        <title>The genome sequence of Desulfatibacillum alkenivorans AK-01: a blueprint for anaerobic alkane oxidation.</title>
        <authorList>
            <person name="Callaghan A.V."/>
            <person name="Morris B.E."/>
            <person name="Pereira I.A."/>
            <person name="McInerney M.J."/>
            <person name="Austin R.N."/>
            <person name="Groves J.T."/>
            <person name="Kukor J.J."/>
            <person name="Suflita J.M."/>
            <person name="Young L.Y."/>
            <person name="Zylstra G.J."/>
            <person name="Wawrik B."/>
        </authorList>
    </citation>
    <scope>NUCLEOTIDE SEQUENCE [LARGE SCALE GENOMIC DNA]</scope>
    <source>
        <strain evidence="2 3">AK-01</strain>
    </source>
</reference>
<keyword evidence="3" id="KW-1185">Reference proteome</keyword>
<dbReference type="InterPro" id="IPR011990">
    <property type="entry name" value="TPR-like_helical_dom_sf"/>
</dbReference>
<sequence>MFFIILSAPLALALLKMRVATSLKTTGFVLVLCIVCLLAGVRVSAEMDWTELEPDAEAAYQKEFREKTTHLDGLIEKGEYVAAVEYVFGEAAPMPKEYRKKAVDNAVDEIRRRYDSGERAEAALEIMDLAIRFSDVKVLKRARNRLFASLAEDWRQDAKNEAESVQLPEQANGAMCVLARGLTSWGRRNFRKHPDRGLAAMELAQFYCPEGADIAYNLGVAQYRTGSVSQARKTWEELAGDRSWDTVLLCNLGWLCLETGDVDQADHYAMQALAAAPDSPNAMAIRLEVLFARGQYTNAVQLVFANERQTTPRYEERAVAYAVVAGWKSFQAGGGQDSLSSMESLAEEFPQAESFSQAATTMKDALEGRPKHLPETAPLPHLRNPGDPIYPPDHGVAFDPLSVDQGPKFRRKEDGAFALVVGLKNYKHMIGPRYAEKDALMFRDLLLSYMGFPNEKRNIRLNLGTEAKSGDLRQNIAWLGRKASENPGALVILYFSGKGMPVYAEDKHTVLDCLIMPYDADPDHPEKGQPISLSEIKEAFSNSGSSNVHIILDAGFYGDGKSVGLGKGVIPAPVTDLFAARASILTAAGVTREAVELPPGEQGAFSYFLLEALMGKGDLNQDGWVDAREAFDWASWEMKEQGVMQIPYAEINNPVKLSKVK</sequence>
<dbReference type="GO" id="GO:0004197">
    <property type="term" value="F:cysteine-type endopeptidase activity"/>
    <property type="evidence" value="ECO:0007669"/>
    <property type="project" value="InterPro"/>
</dbReference>
<dbReference type="SUPFAM" id="SSF48452">
    <property type="entry name" value="TPR-like"/>
    <property type="match status" value="1"/>
</dbReference>
<dbReference type="eggNOG" id="COG4249">
    <property type="taxonomic scope" value="Bacteria"/>
</dbReference>
<dbReference type="GO" id="GO:0006508">
    <property type="term" value="P:proteolysis"/>
    <property type="evidence" value="ECO:0007669"/>
    <property type="project" value="InterPro"/>
</dbReference>
<dbReference type="KEGG" id="dal:Dalk_3477"/>
<dbReference type="InterPro" id="IPR011600">
    <property type="entry name" value="Pept_C14_caspase"/>
</dbReference>
<dbReference type="HOGENOM" id="CLU_414894_0_0_7"/>
<dbReference type="Pfam" id="PF00656">
    <property type="entry name" value="Peptidase_C14"/>
    <property type="match status" value="1"/>
</dbReference>
<proteinExistence type="predicted"/>
<dbReference type="Gene3D" id="1.25.40.10">
    <property type="entry name" value="Tetratricopeptide repeat domain"/>
    <property type="match status" value="1"/>
</dbReference>
<dbReference type="Gene3D" id="3.40.50.1460">
    <property type="match status" value="1"/>
</dbReference>
<dbReference type="EMBL" id="CP001322">
    <property type="protein sequence ID" value="ACL05165.1"/>
    <property type="molecule type" value="Genomic_DNA"/>
</dbReference>
<name>B8FBW0_DESAL</name>
<feature type="domain" description="Peptidase C14 caspase" evidence="1">
    <location>
        <begin position="417"/>
        <end position="651"/>
    </location>
</feature>
<dbReference type="AlphaFoldDB" id="B8FBW0"/>
<evidence type="ECO:0000259" key="1">
    <source>
        <dbReference type="Pfam" id="PF00656"/>
    </source>
</evidence>
<gene>
    <name evidence="2" type="ordered locus">Dalk_3477</name>
</gene>
<evidence type="ECO:0000313" key="2">
    <source>
        <dbReference type="EMBL" id="ACL05165.1"/>
    </source>
</evidence>
<organism evidence="2 3">
    <name type="scientific">Desulfatibacillum aliphaticivorans</name>
    <dbReference type="NCBI Taxonomy" id="218208"/>
    <lineage>
        <taxon>Bacteria</taxon>
        <taxon>Pseudomonadati</taxon>
        <taxon>Thermodesulfobacteriota</taxon>
        <taxon>Desulfobacteria</taxon>
        <taxon>Desulfobacterales</taxon>
        <taxon>Desulfatibacillaceae</taxon>
        <taxon>Desulfatibacillum</taxon>
    </lineage>
</organism>
<dbReference type="Proteomes" id="UP000000739">
    <property type="component" value="Chromosome"/>
</dbReference>
<protein>
    <submittedName>
        <fullName evidence="2">Peptidase C14 caspase catalytic subunit p20</fullName>
    </submittedName>
</protein>